<keyword evidence="3" id="KW-1185">Reference proteome</keyword>
<gene>
    <name evidence="2" type="ORF">HCBG_06653</name>
</gene>
<evidence type="ECO:0000313" key="2">
    <source>
        <dbReference type="EMBL" id="EEH04702.1"/>
    </source>
</evidence>
<dbReference type="EMBL" id="GG663372">
    <property type="protein sequence ID" value="EEH04702.1"/>
    <property type="molecule type" value="Genomic_DNA"/>
</dbReference>
<evidence type="ECO:0000313" key="3">
    <source>
        <dbReference type="Proteomes" id="UP000001631"/>
    </source>
</evidence>
<dbReference type="RefSeq" id="XP_045285183.1">
    <property type="nucleotide sequence ID" value="XM_045433702.1"/>
</dbReference>
<organism evidence="2 3">
    <name type="scientific">Ajellomyces capsulatus (strain G186AR / H82 / ATCC MYA-2454 / RMSCC 2432)</name>
    <name type="common">Darling's disease fungus</name>
    <name type="synonym">Histoplasma capsulatum</name>
    <dbReference type="NCBI Taxonomy" id="447093"/>
    <lineage>
        <taxon>Eukaryota</taxon>
        <taxon>Fungi</taxon>
        <taxon>Dikarya</taxon>
        <taxon>Ascomycota</taxon>
        <taxon>Pezizomycotina</taxon>
        <taxon>Eurotiomycetes</taxon>
        <taxon>Eurotiomycetidae</taxon>
        <taxon>Onygenales</taxon>
        <taxon>Ajellomycetaceae</taxon>
        <taxon>Histoplasma</taxon>
    </lineage>
</organism>
<sequence length="106" mass="11939">MAEAEELKPLMQSMRTRTRDAGRQQPTGSNDEAWVDIRCAVHRVRVWTEVDGKRRLQMLGVIIVNSVEPVPWDMTGSATSDDHHFYAVQPTGLPLVQAVSCLSYSR</sequence>
<dbReference type="GeneID" id="69039669"/>
<proteinExistence type="predicted"/>
<dbReference type="Proteomes" id="UP000001631">
    <property type="component" value="Unassembled WGS sequence"/>
</dbReference>
<accession>C0NUN9</accession>
<feature type="region of interest" description="Disordered" evidence="1">
    <location>
        <begin position="1"/>
        <end position="30"/>
    </location>
</feature>
<evidence type="ECO:0000256" key="1">
    <source>
        <dbReference type="SAM" id="MobiDB-lite"/>
    </source>
</evidence>
<name>C0NUN9_AJECG</name>
<dbReference type="AlphaFoldDB" id="C0NUN9"/>
<reference evidence="2" key="1">
    <citation type="submission" date="2009-02" db="EMBL/GenBank/DDBJ databases">
        <title>The Genome Sequence of Ajellomyces capsulatus strain G186AR.</title>
        <authorList>
            <consortium name="The Broad Institute Genome Sequencing Platform"/>
            <person name="Champion M."/>
            <person name="Cuomo C."/>
            <person name="Ma L.-J."/>
            <person name="Henn M.R."/>
            <person name="Sil A."/>
            <person name="Goldman B."/>
            <person name="Young S.K."/>
            <person name="Kodira C.D."/>
            <person name="Zeng Q."/>
            <person name="Koehrsen M."/>
            <person name="Alvarado L."/>
            <person name="Berlin A."/>
            <person name="Borenstein D."/>
            <person name="Chen Z."/>
            <person name="Engels R."/>
            <person name="Freedman E."/>
            <person name="Gellesch M."/>
            <person name="Goldberg J."/>
            <person name="Griggs A."/>
            <person name="Gujja S."/>
            <person name="Heiman D."/>
            <person name="Hepburn T."/>
            <person name="Howarth C."/>
            <person name="Jen D."/>
            <person name="Larson L."/>
            <person name="Lewis B."/>
            <person name="Mehta T."/>
            <person name="Park D."/>
            <person name="Pearson M."/>
            <person name="Roberts A."/>
            <person name="Saif S."/>
            <person name="Shea T."/>
            <person name="Shenoy N."/>
            <person name="Sisk P."/>
            <person name="Stolte C."/>
            <person name="Sykes S."/>
            <person name="Walk T."/>
            <person name="White J."/>
            <person name="Yandava C."/>
            <person name="Klein B."/>
            <person name="McEwen J.G."/>
            <person name="Puccia R."/>
            <person name="Goldman G.H."/>
            <person name="Felipe M.S."/>
            <person name="Nino-Vega G."/>
            <person name="San-Blas G."/>
            <person name="Taylor J."/>
            <person name="Mendoza L."/>
            <person name="Galagan J."/>
            <person name="Nusbaum C."/>
            <person name="Birren B."/>
        </authorList>
    </citation>
    <scope>NUCLEOTIDE SEQUENCE</scope>
    <source>
        <strain evidence="2">G186AR</strain>
    </source>
</reference>
<protein>
    <submittedName>
        <fullName evidence="2">Uncharacterized protein</fullName>
    </submittedName>
</protein>
<dbReference type="InParanoid" id="C0NUN9"/>
<dbReference type="HOGENOM" id="CLU_2222444_0_0_1"/>